<dbReference type="OrthoDB" id="10254945at2759"/>
<proteinExistence type="predicted"/>
<dbReference type="Proteomes" id="UP000240883">
    <property type="component" value="Unassembled WGS sequence"/>
</dbReference>
<gene>
    <name evidence="1" type="ORF">BS50DRAFT_640942</name>
</gene>
<name>A0A2T2N1Z5_CORCC</name>
<reference evidence="1 2" key="1">
    <citation type="journal article" date="2018" name="Front. Microbiol.">
        <title>Genome-Wide Analysis of Corynespora cassiicola Leaf Fall Disease Putative Effectors.</title>
        <authorList>
            <person name="Lopez D."/>
            <person name="Ribeiro S."/>
            <person name="Label P."/>
            <person name="Fumanal B."/>
            <person name="Venisse J.S."/>
            <person name="Kohler A."/>
            <person name="de Oliveira R.R."/>
            <person name="Labutti K."/>
            <person name="Lipzen A."/>
            <person name="Lail K."/>
            <person name="Bauer D."/>
            <person name="Ohm R.A."/>
            <person name="Barry K.W."/>
            <person name="Spatafora J."/>
            <person name="Grigoriev I.V."/>
            <person name="Martin F.M."/>
            <person name="Pujade-Renaud V."/>
        </authorList>
    </citation>
    <scope>NUCLEOTIDE SEQUENCE [LARGE SCALE GENOMIC DNA]</scope>
    <source>
        <strain evidence="1 2">Philippines</strain>
    </source>
</reference>
<organism evidence="1 2">
    <name type="scientific">Corynespora cassiicola Philippines</name>
    <dbReference type="NCBI Taxonomy" id="1448308"/>
    <lineage>
        <taxon>Eukaryota</taxon>
        <taxon>Fungi</taxon>
        <taxon>Dikarya</taxon>
        <taxon>Ascomycota</taxon>
        <taxon>Pezizomycotina</taxon>
        <taxon>Dothideomycetes</taxon>
        <taxon>Pleosporomycetidae</taxon>
        <taxon>Pleosporales</taxon>
        <taxon>Corynesporascaceae</taxon>
        <taxon>Corynespora</taxon>
    </lineage>
</organism>
<keyword evidence="2" id="KW-1185">Reference proteome</keyword>
<evidence type="ECO:0000313" key="1">
    <source>
        <dbReference type="EMBL" id="PSN59389.1"/>
    </source>
</evidence>
<protein>
    <submittedName>
        <fullName evidence="1">Uncharacterized protein</fullName>
    </submittedName>
</protein>
<evidence type="ECO:0000313" key="2">
    <source>
        <dbReference type="Proteomes" id="UP000240883"/>
    </source>
</evidence>
<dbReference type="EMBL" id="KZ678156">
    <property type="protein sequence ID" value="PSN59389.1"/>
    <property type="molecule type" value="Genomic_DNA"/>
</dbReference>
<dbReference type="STRING" id="1448308.A0A2T2N1Z5"/>
<dbReference type="AlphaFoldDB" id="A0A2T2N1Z5"/>
<sequence length="335" mass="37820">MCKDDNLPDIDISYFYTKVNHVLYTDPEPEIRSLCRLVDSLLASAGPNPQSKGKKALTSSLDVPTKARDAITNVKLIHCKNTASRFSLGMDLDNKIHPIFARPKWSITDEDFAKLQPAVQLASLFLDPKMKSVRDFLSHIATGDIVLDSNGGPYISSHGTPNTTQAEDDIVDGMLESMKQKVDIEFTNISRPTSTLGPNSIPPVAYFRASADDRLQIRLSSEFLDFLRHTERITVLFKITVALLHELAHVFYHVRFGHNAESAITEGCIPEMGYAIEYFLFGILCEPNFSPHQDIFFAAELEEENFTWKDRATGDYVAPGSWAKNWFFKHTWDRI</sequence>
<accession>A0A2T2N1Z5</accession>